<feature type="transmembrane region" description="Helical" evidence="1">
    <location>
        <begin position="5"/>
        <end position="22"/>
    </location>
</feature>
<dbReference type="EMBL" id="CAJOBP010002989">
    <property type="protein sequence ID" value="CAF4384809.1"/>
    <property type="molecule type" value="Genomic_DNA"/>
</dbReference>
<dbReference type="Proteomes" id="UP000663838">
    <property type="component" value="Unassembled WGS sequence"/>
</dbReference>
<dbReference type="AlphaFoldDB" id="A0A820N597"/>
<keyword evidence="4" id="KW-1185">Reference proteome</keyword>
<keyword evidence="1" id="KW-0472">Membrane</keyword>
<proteinExistence type="predicted"/>
<protein>
    <submittedName>
        <fullName evidence="2">Uncharacterized protein</fullName>
    </submittedName>
</protein>
<evidence type="ECO:0000313" key="3">
    <source>
        <dbReference type="EMBL" id="CAF4607412.1"/>
    </source>
</evidence>
<name>A0A820N597_9BILA</name>
<organism evidence="2 4">
    <name type="scientific">Rotaria socialis</name>
    <dbReference type="NCBI Taxonomy" id="392032"/>
    <lineage>
        <taxon>Eukaryota</taxon>
        <taxon>Metazoa</taxon>
        <taxon>Spiralia</taxon>
        <taxon>Gnathifera</taxon>
        <taxon>Rotifera</taxon>
        <taxon>Eurotatoria</taxon>
        <taxon>Bdelloidea</taxon>
        <taxon>Philodinida</taxon>
        <taxon>Philodinidae</taxon>
        <taxon>Rotaria</taxon>
    </lineage>
</organism>
<comment type="caution">
    <text evidence="2">The sequence shown here is derived from an EMBL/GenBank/DDBJ whole genome shotgun (WGS) entry which is preliminary data.</text>
</comment>
<gene>
    <name evidence="3" type="ORF">TOA249_LOCUS11035</name>
    <name evidence="2" type="ORF">UJA718_LOCUS18006</name>
</gene>
<feature type="transmembrane region" description="Helical" evidence="1">
    <location>
        <begin position="42"/>
        <end position="75"/>
    </location>
</feature>
<evidence type="ECO:0000313" key="4">
    <source>
        <dbReference type="Proteomes" id="UP000663873"/>
    </source>
</evidence>
<dbReference type="Proteomes" id="UP000663873">
    <property type="component" value="Unassembled WGS sequence"/>
</dbReference>
<reference evidence="2" key="1">
    <citation type="submission" date="2021-02" db="EMBL/GenBank/DDBJ databases">
        <authorList>
            <person name="Nowell W R."/>
        </authorList>
    </citation>
    <scope>NUCLEOTIDE SEQUENCE</scope>
</reference>
<dbReference type="EMBL" id="CAJOBS010000588">
    <property type="protein sequence ID" value="CAF4607412.1"/>
    <property type="molecule type" value="Genomic_DNA"/>
</dbReference>
<accession>A0A820N597</accession>
<keyword evidence="1" id="KW-1133">Transmembrane helix</keyword>
<evidence type="ECO:0000313" key="2">
    <source>
        <dbReference type="EMBL" id="CAF4384809.1"/>
    </source>
</evidence>
<sequence length="114" mass="12977">MIVILYIIGICGSILNIITFLHKQIRPNSYPLTNTTRCTSQIGSLATFIIIDGFFFSLYKGAIVPFLLCTFALLIDYNMQRSRRRVTNHQIPRTNRTMTVRISSIVPIAIVIQN</sequence>
<evidence type="ECO:0000256" key="1">
    <source>
        <dbReference type="SAM" id="Phobius"/>
    </source>
</evidence>
<keyword evidence="1" id="KW-0812">Transmembrane</keyword>